<dbReference type="SMART" id="SM00347">
    <property type="entry name" value="HTH_MARR"/>
    <property type="match status" value="1"/>
</dbReference>
<dbReference type="RefSeq" id="WP_066161774.1">
    <property type="nucleotide sequence ID" value="NZ_CP136137.1"/>
</dbReference>
<dbReference type="Pfam" id="PF01047">
    <property type="entry name" value="MarR"/>
    <property type="match status" value="1"/>
</dbReference>
<dbReference type="PROSITE" id="PS50995">
    <property type="entry name" value="HTH_MARR_2"/>
    <property type="match status" value="1"/>
</dbReference>
<dbReference type="PANTHER" id="PTHR33164">
    <property type="entry name" value="TRANSCRIPTIONAL REGULATOR, MARR FAMILY"/>
    <property type="match status" value="1"/>
</dbReference>
<keyword evidence="3" id="KW-1185">Reference proteome</keyword>
<reference evidence="2 3" key="1">
    <citation type="journal article" date="2023" name="Virus Evol.">
        <title>Computational host range prediction-The good, the bad, and the ugly.</title>
        <authorList>
            <person name="Howell A.A."/>
            <person name="Versoza C.J."/>
            <person name="Pfeifer S.P."/>
        </authorList>
    </citation>
    <scope>NUCLEOTIDE SEQUENCE [LARGE SCALE GENOMIC DNA]</scope>
    <source>
        <strain evidence="2 3">1610/1b</strain>
    </source>
</reference>
<proteinExistence type="predicted"/>
<sequence>MDDAAAADQPSSSVLDTEILAFETATRDLVGLALRSVEDLDVSLPQFRLLLILEEIGPASSTACAAALGVVGSSITRLADRLHTSGHLVRGTAPDNRSVVTLALTDVGRETVRSVTTHRRRELSSALAALSPDVRAACAAALTQLHVPLTASAGDEQRRHLPM</sequence>
<evidence type="ECO:0000313" key="2">
    <source>
        <dbReference type="EMBL" id="WYY06100.1"/>
    </source>
</evidence>
<dbReference type="Proteomes" id="UP001479933">
    <property type="component" value="Chromosome"/>
</dbReference>
<gene>
    <name evidence="2" type="ORF">RVF87_13565</name>
</gene>
<dbReference type="InterPro" id="IPR039422">
    <property type="entry name" value="MarR/SlyA-like"/>
</dbReference>
<dbReference type="InterPro" id="IPR036390">
    <property type="entry name" value="WH_DNA-bd_sf"/>
</dbReference>
<dbReference type="EMBL" id="CP136137">
    <property type="protein sequence ID" value="WYY06100.1"/>
    <property type="molecule type" value="Genomic_DNA"/>
</dbReference>
<dbReference type="Gene3D" id="1.10.10.10">
    <property type="entry name" value="Winged helix-like DNA-binding domain superfamily/Winged helix DNA-binding domain"/>
    <property type="match status" value="1"/>
</dbReference>
<organism evidence="2 3">
    <name type="scientific">Gordonia hydrophobica</name>
    <dbReference type="NCBI Taxonomy" id="40516"/>
    <lineage>
        <taxon>Bacteria</taxon>
        <taxon>Bacillati</taxon>
        <taxon>Actinomycetota</taxon>
        <taxon>Actinomycetes</taxon>
        <taxon>Mycobacteriales</taxon>
        <taxon>Gordoniaceae</taxon>
        <taxon>Gordonia</taxon>
    </lineage>
</organism>
<evidence type="ECO:0000259" key="1">
    <source>
        <dbReference type="PROSITE" id="PS50995"/>
    </source>
</evidence>
<dbReference type="InterPro" id="IPR036388">
    <property type="entry name" value="WH-like_DNA-bd_sf"/>
</dbReference>
<accession>A0ABZ2TXN9</accession>
<dbReference type="SUPFAM" id="SSF46785">
    <property type="entry name" value="Winged helix' DNA-binding domain"/>
    <property type="match status" value="1"/>
</dbReference>
<evidence type="ECO:0000313" key="3">
    <source>
        <dbReference type="Proteomes" id="UP001479933"/>
    </source>
</evidence>
<name>A0ABZ2TXN9_9ACTN</name>
<feature type="domain" description="HTH marR-type" evidence="1">
    <location>
        <begin position="1"/>
        <end position="151"/>
    </location>
</feature>
<dbReference type="InterPro" id="IPR000835">
    <property type="entry name" value="HTH_MarR-typ"/>
</dbReference>
<protein>
    <submittedName>
        <fullName evidence="2">MarR family transcriptional regulator</fullName>
    </submittedName>
</protein>
<dbReference type="PANTHER" id="PTHR33164:SF94">
    <property type="entry name" value="TRANSCRIPTIONAL REGULATORY PROTEIN-RELATED"/>
    <property type="match status" value="1"/>
</dbReference>